<gene>
    <name evidence="8" type="ORF">GCM10008024_14050</name>
    <name evidence="9" type="ORF">SAMN05444006_10695</name>
</gene>
<protein>
    <submittedName>
        <fullName evidence="8">Na+/cotransporter</fullName>
    </submittedName>
    <submittedName>
        <fullName evidence="9">Phosphate:Na+ symporter</fullName>
    </submittedName>
</protein>
<evidence type="ECO:0000259" key="7">
    <source>
        <dbReference type="Pfam" id="PF01895"/>
    </source>
</evidence>
<dbReference type="EMBL" id="FNOB01000006">
    <property type="protein sequence ID" value="SDW72808.1"/>
    <property type="molecule type" value="Genomic_DNA"/>
</dbReference>
<evidence type="ECO:0000256" key="3">
    <source>
        <dbReference type="ARBA" id="ARBA00022692"/>
    </source>
</evidence>
<dbReference type="NCBIfam" id="NF037997">
    <property type="entry name" value="Na_Pi_symport"/>
    <property type="match status" value="1"/>
</dbReference>
<feature type="transmembrane region" description="Helical" evidence="6">
    <location>
        <begin position="133"/>
        <end position="152"/>
    </location>
</feature>
<evidence type="ECO:0000256" key="4">
    <source>
        <dbReference type="ARBA" id="ARBA00022989"/>
    </source>
</evidence>
<dbReference type="InterPro" id="IPR038078">
    <property type="entry name" value="PhoU-like_sf"/>
</dbReference>
<accession>A0AAN4UQC7</accession>
<dbReference type="Gene3D" id="1.20.58.220">
    <property type="entry name" value="Phosphate transport system protein phou homolog 2, domain 2"/>
    <property type="match status" value="1"/>
</dbReference>
<keyword evidence="2" id="KW-1003">Cell membrane</keyword>
<evidence type="ECO:0000256" key="6">
    <source>
        <dbReference type="SAM" id="Phobius"/>
    </source>
</evidence>
<keyword evidence="10" id="KW-1185">Reference proteome</keyword>
<dbReference type="InterPro" id="IPR003841">
    <property type="entry name" value="Na/Pi_transpt"/>
</dbReference>
<dbReference type="AlphaFoldDB" id="A0AAN4UQC7"/>
<dbReference type="Pfam" id="PF02690">
    <property type="entry name" value="Na_Pi_cotrans"/>
    <property type="match status" value="2"/>
</dbReference>
<keyword evidence="5 6" id="KW-0472">Membrane</keyword>
<name>A0AAN4UQC7_9RHOB</name>
<dbReference type="InterPro" id="IPR026022">
    <property type="entry name" value="PhoU_dom"/>
</dbReference>
<reference evidence="8" key="1">
    <citation type="journal article" date="2014" name="Int. J. Syst. Evol. Microbiol.">
        <title>Complete genome sequence of Corynebacterium casei LMG S-19264T (=DSM 44701T), isolated from a smear-ripened cheese.</title>
        <authorList>
            <consortium name="US DOE Joint Genome Institute (JGI-PGF)"/>
            <person name="Walter F."/>
            <person name="Albersmeier A."/>
            <person name="Kalinowski J."/>
            <person name="Ruckert C."/>
        </authorList>
    </citation>
    <scope>NUCLEOTIDE SEQUENCE</scope>
    <source>
        <strain evidence="8">CGMCC 1.10859</strain>
    </source>
</reference>
<feature type="transmembrane region" description="Helical" evidence="6">
    <location>
        <begin position="172"/>
        <end position="197"/>
    </location>
</feature>
<evidence type="ECO:0000313" key="10">
    <source>
        <dbReference type="Proteomes" id="UP000199541"/>
    </source>
</evidence>
<comment type="subcellular location">
    <subcellularLocation>
        <location evidence="1">Cell membrane</location>
        <topology evidence="1">Multi-pass membrane protein</topology>
    </subcellularLocation>
</comment>
<evidence type="ECO:0000313" key="11">
    <source>
        <dbReference type="Proteomes" id="UP000634647"/>
    </source>
</evidence>
<dbReference type="Proteomes" id="UP000199541">
    <property type="component" value="Unassembled WGS sequence"/>
</dbReference>
<feature type="transmembrane region" description="Helical" evidence="6">
    <location>
        <begin position="209"/>
        <end position="228"/>
    </location>
</feature>
<evidence type="ECO:0000313" key="9">
    <source>
        <dbReference type="EMBL" id="SDW72808.1"/>
    </source>
</evidence>
<evidence type="ECO:0000256" key="2">
    <source>
        <dbReference type="ARBA" id="ARBA00022475"/>
    </source>
</evidence>
<evidence type="ECO:0000256" key="5">
    <source>
        <dbReference type="ARBA" id="ARBA00023136"/>
    </source>
</evidence>
<dbReference type="GO" id="GO:0005886">
    <property type="term" value="C:plasma membrane"/>
    <property type="evidence" value="ECO:0007669"/>
    <property type="project" value="UniProtKB-SubCell"/>
</dbReference>
<dbReference type="Pfam" id="PF01895">
    <property type="entry name" value="PhoU"/>
    <property type="match status" value="1"/>
</dbReference>
<keyword evidence="3 6" id="KW-0812">Transmembrane</keyword>
<dbReference type="Proteomes" id="UP000634647">
    <property type="component" value="Unassembled WGS sequence"/>
</dbReference>
<feature type="transmembrane region" description="Helical" evidence="6">
    <location>
        <begin position="240"/>
        <end position="261"/>
    </location>
</feature>
<feature type="transmembrane region" description="Helical" evidence="6">
    <location>
        <begin position="42"/>
        <end position="59"/>
    </location>
</feature>
<comment type="caution">
    <text evidence="8">The sequence shown here is derived from an EMBL/GenBank/DDBJ whole genome shotgun (WGS) entry which is preliminary data.</text>
</comment>
<dbReference type="PANTHER" id="PTHR10010">
    <property type="entry name" value="SOLUTE CARRIER FAMILY 34 SODIUM PHOSPHATE , MEMBER 2-RELATED"/>
    <property type="match status" value="1"/>
</dbReference>
<dbReference type="GO" id="GO:0005436">
    <property type="term" value="F:sodium:phosphate symporter activity"/>
    <property type="evidence" value="ECO:0007669"/>
    <property type="project" value="InterPro"/>
</dbReference>
<sequence>MALFLINLAGAVALLIWAVRLIRTGVERAFLAPLRSLLRRATASWVSAAGAGAAAAIVLQSSTAVAVLTAAFAGTGSLSGSAGVALILGADVGSAVVAQILLAPLQGLMPLLLVIGVTLFLKSADRRPRQAGRILVGLALILLALTLIREAAEPLRHNALVGTVLRYLASDLISSFILGAAITYVMHSSVAAVLMLVTFAAQGMLPGPGAGALVLGANLGGALIPFLLTLKSDVPTRRIMAANLMLRGGGAVVALLVLRLWPEGLGWLGADHGRQAINLHLVFNLAVLVMSLPLLPAVVRATVALFPDPAAGADAPRFTALDEGALADPRQAIGNAQREVLRMGEEVQSMLLPVLGLFRRWDEAAVQRILASEDEVDRMHFETKLYVARLQEAPLTPEQSRRAMEIASFANNFEEAGDQISTNLLDLARKMNDSGLAFSDAGWNELTDFHDRVLSNGQLALNVMISNDLEGARQLVEEKDRARAAEQRLQEQHLARLRSGNSASIETSNLHQEMLRALKSVNTAFCQVAYPLVEQAGDLLSTRLTKAAERA</sequence>
<keyword evidence="4 6" id="KW-1133">Transmembrane helix</keyword>
<proteinExistence type="predicted"/>
<dbReference type="GO" id="GO:0044341">
    <property type="term" value="P:sodium-dependent phosphate transport"/>
    <property type="evidence" value="ECO:0007669"/>
    <property type="project" value="InterPro"/>
</dbReference>
<reference evidence="8" key="3">
    <citation type="submission" date="2023-06" db="EMBL/GenBank/DDBJ databases">
        <authorList>
            <person name="Sun Q."/>
            <person name="Zhou Y."/>
        </authorList>
    </citation>
    <scope>NUCLEOTIDE SEQUENCE</scope>
    <source>
        <strain evidence="8">CGMCC 1.10859</strain>
    </source>
</reference>
<dbReference type="PANTHER" id="PTHR10010:SF46">
    <property type="entry name" value="SODIUM-DEPENDENT PHOSPHATE TRANSPORT PROTEIN 2B"/>
    <property type="match status" value="1"/>
</dbReference>
<dbReference type="RefSeq" id="WP_035843884.1">
    <property type="nucleotide sequence ID" value="NZ_BNAB01000005.1"/>
</dbReference>
<feature type="domain" description="PhoU" evidence="7">
    <location>
        <begin position="340"/>
        <end position="420"/>
    </location>
</feature>
<dbReference type="SUPFAM" id="SSF109755">
    <property type="entry name" value="PhoU-like"/>
    <property type="match status" value="1"/>
</dbReference>
<feature type="transmembrane region" description="Helical" evidence="6">
    <location>
        <begin position="281"/>
        <end position="299"/>
    </location>
</feature>
<feature type="transmembrane region" description="Helical" evidence="6">
    <location>
        <begin position="66"/>
        <end position="90"/>
    </location>
</feature>
<evidence type="ECO:0000256" key="1">
    <source>
        <dbReference type="ARBA" id="ARBA00004651"/>
    </source>
</evidence>
<reference evidence="9 10" key="2">
    <citation type="submission" date="2016-10" db="EMBL/GenBank/DDBJ databases">
        <authorList>
            <person name="Varghese N."/>
            <person name="Submissions S."/>
        </authorList>
    </citation>
    <scope>NUCLEOTIDE SEQUENCE [LARGE SCALE GENOMIC DNA]</scope>
    <source>
        <strain evidence="9 10">DSM 24802</strain>
    </source>
</reference>
<evidence type="ECO:0000313" key="8">
    <source>
        <dbReference type="EMBL" id="GHE00835.1"/>
    </source>
</evidence>
<organism evidence="8 11">
    <name type="scientific">Allgaiera indica</name>
    <dbReference type="NCBI Taxonomy" id="765699"/>
    <lineage>
        <taxon>Bacteria</taxon>
        <taxon>Pseudomonadati</taxon>
        <taxon>Pseudomonadota</taxon>
        <taxon>Alphaproteobacteria</taxon>
        <taxon>Rhodobacterales</taxon>
        <taxon>Paracoccaceae</taxon>
        <taxon>Allgaiera</taxon>
    </lineage>
</organism>
<feature type="transmembrane region" description="Helical" evidence="6">
    <location>
        <begin position="96"/>
        <end position="121"/>
    </location>
</feature>
<dbReference type="EMBL" id="BNAB01000005">
    <property type="protein sequence ID" value="GHE00835.1"/>
    <property type="molecule type" value="Genomic_DNA"/>
</dbReference>